<dbReference type="Pfam" id="PF00005">
    <property type="entry name" value="ABC_tran"/>
    <property type="match status" value="1"/>
</dbReference>
<dbReference type="GO" id="GO:0015421">
    <property type="term" value="F:ABC-type oligopeptide transporter activity"/>
    <property type="evidence" value="ECO:0007669"/>
    <property type="project" value="TreeGrafter"/>
</dbReference>
<protein>
    <submittedName>
        <fullName evidence="11">Multidrug ABC transporter ATP-binding protein</fullName>
    </submittedName>
</protein>
<dbReference type="Pfam" id="PF00664">
    <property type="entry name" value="ABC_membrane"/>
    <property type="match status" value="1"/>
</dbReference>
<dbReference type="InterPro" id="IPR003439">
    <property type="entry name" value="ABC_transporter-like_ATP-bd"/>
</dbReference>
<evidence type="ECO:0000256" key="6">
    <source>
        <dbReference type="ARBA" id="ARBA00022989"/>
    </source>
</evidence>
<dbReference type="InterPro" id="IPR036640">
    <property type="entry name" value="ABC1_TM_sf"/>
</dbReference>
<dbReference type="PANTHER" id="PTHR43394">
    <property type="entry name" value="ATP-DEPENDENT PERMEASE MDL1, MITOCHONDRIAL"/>
    <property type="match status" value="1"/>
</dbReference>
<dbReference type="GO" id="GO:0005886">
    <property type="term" value="C:plasma membrane"/>
    <property type="evidence" value="ECO:0007669"/>
    <property type="project" value="UniProtKB-SubCell"/>
</dbReference>
<organism evidence="11 12">
    <name type="scientific">Lysinibacillus fusiformis</name>
    <dbReference type="NCBI Taxonomy" id="28031"/>
    <lineage>
        <taxon>Bacteria</taxon>
        <taxon>Bacillati</taxon>
        <taxon>Bacillota</taxon>
        <taxon>Bacilli</taxon>
        <taxon>Bacillales</taxon>
        <taxon>Bacillaceae</taxon>
        <taxon>Lysinibacillus</taxon>
    </lineage>
</organism>
<dbReference type="PROSITE" id="PS00211">
    <property type="entry name" value="ABC_TRANSPORTER_1"/>
    <property type="match status" value="1"/>
</dbReference>
<keyword evidence="3 8" id="KW-0812">Transmembrane</keyword>
<feature type="transmembrane region" description="Helical" evidence="8">
    <location>
        <begin position="53"/>
        <end position="75"/>
    </location>
</feature>
<evidence type="ECO:0000256" key="2">
    <source>
        <dbReference type="ARBA" id="ARBA00005417"/>
    </source>
</evidence>
<dbReference type="CDD" id="cd18549">
    <property type="entry name" value="ABC_6TM_YwjA_like"/>
    <property type="match status" value="1"/>
</dbReference>
<dbReference type="InterPro" id="IPR003593">
    <property type="entry name" value="AAA+_ATPase"/>
</dbReference>
<evidence type="ECO:0000259" key="9">
    <source>
        <dbReference type="PROSITE" id="PS50893"/>
    </source>
</evidence>
<dbReference type="PANTHER" id="PTHR43394:SF1">
    <property type="entry name" value="ATP-BINDING CASSETTE SUB-FAMILY B MEMBER 10, MITOCHONDRIAL"/>
    <property type="match status" value="1"/>
</dbReference>
<evidence type="ECO:0000256" key="8">
    <source>
        <dbReference type="SAM" id="Phobius"/>
    </source>
</evidence>
<evidence type="ECO:0000259" key="10">
    <source>
        <dbReference type="PROSITE" id="PS50929"/>
    </source>
</evidence>
<keyword evidence="6 8" id="KW-1133">Transmembrane helix</keyword>
<dbReference type="Gene3D" id="1.20.1560.10">
    <property type="entry name" value="ABC transporter type 1, transmembrane domain"/>
    <property type="match status" value="1"/>
</dbReference>
<keyword evidence="5 11" id="KW-0067">ATP-binding</keyword>
<dbReference type="Proteomes" id="UP000094784">
    <property type="component" value="Unassembled WGS sequence"/>
</dbReference>
<feature type="transmembrane region" description="Helical" evidence="8">
    <location>
        <begin position="274"/>
        <end position="295"/>
    </location>
</feature>
<proteinExistence type="inferred from homology"/>
<comment type="caution">
    <text evidence="11">The sequence shown here is derived from an EMBL/GenBank/DDBJ whole genome shotgun (WGS) entry which is preliminary data.</text>
</comment>
<feature type="domain" description="ABC transporter" evidence="9">
    <location>
        <begin position="334"/>
        <end position="568"/>
    </location>
</feature>
<dbReference type="RefSeq" id="WP_069479981.1">
    <property type="nucleotide sequence ID" value="NZ_KV766182.1"/>
</dbReference>
<evidence type="ECO:0000256" key="7">
    <source>
        <dbReference type="ARBA" id="ARBA00023136"/>
    </source>
</evidence>
<dbReference type="FunFam" id="3.40.50.300:FF:000218">
    <property type="entry name" value="Multidrug ABC transporter ATP-binding protein"/>
    <property type="match status" value="1"/>
</dbReference>
<dbReference type="FunFam" id="1.20.1560.10:FF:000053">
    <property type="entry name" value="Multidrug ABC transporter ATP-binding protein"/>
    <property type="match status" value="1"/>
</dbReference>
<dbReference type="OrthoDB" id="9770415at2"/>
<comment type="similarity">
    <text evidence="2">Belongs to the ABC transporter superfamily.</text>
</comment>
<dbReference type="InterPro" id="IPR011527">
    <property type="entry name" value="ABC1_TM_dom"/>
</dbReference>
<dbReference type="InterPro" id="IPR027417">
    <property type="entry name" value="P-loop_NTPase"/>
</dbReference>
<accession>A0A1E4R2S2</accession>
<dbReference type="SMART" id="SM00382">
    <property type="entry name" value="AAA"/>
    <property type="match status" value="1"/>
</dbReference>
<feature type="transmembrane region" description="Helical" evidence="8">
    <location>
        <begin position="159"/>
        <end position="178"/>
    </location>
</feature>
<dbReference type="Gene3D" id="3.40.50.300">
    <property type="entry name" value="P-loop containing nucleotide triphosphate hydrolases"/>
    <property type="match status" value="1"/>
</dbReference>
<dbReference type="EMBL" id="MECQ01000001">
    <property type="protein sequence ID" value="ODV54731.1"/>
    <property type="molecule type" value="Genomic_DNA"/>
</dbReference>
<dbReference type="GO" id="GO:0016887">
    <property type="term" value="F:ATP hydrolysis activity"/>
    <property type="evidence" value="ECO:0007669"/>
    <property type="project" value="InterPro"/>
</dbReference>
<evidence type="ECO:0000256" key="1">
    <source>
        <dbReference type="ARBA" id="ARBA00004651"/>
    </source>
</evidence>
<comment type="subcellular location">
    <subcellularLocation>
        <location evidence="1">Cell membrane</location>
        <topology evidence="1">Multi-pass membrane protein</topology>
    </subcellularLocation>
</comment>
<feature type="transmembrane region" description="Helical" evidence="8">
    <location>
        <begin position="136"/>
        <end position="153"/>
    </location>
</feature>
<evidence type="ECO:0000256" key="5">
    <source>
        <dbReference type="ARBA" id="ARBA00022840"/>
    </source>
</evidence>
<sequence length="574" mass="64905">MLLQRFFSYYKPYKRLFILDFSCAILVALIELAFPLVLNKVIDDILPDGELKWIIMASLLLFILYIFNSILHFIVSYWGHMLGINIETDMRKESFSHVQKLSFRYFDNNKTGHLVSRLTNDLMDIGELAHHGPEDIFIAAMTIIGTFGVMFYIDPTFTILIFLLVPIILVLTIIFGKLMSKAFRQMFGDIADFNARVENNVSGIRVVQAFTNEDHEIKRFKVNNERFRMTKLFSYKVMAWNEAISGILTKVLSLFTLFVGAYFVLNGDLSNGDFIAFILLSGILLGPINKINMFIESYPKGMAGFRRYIEFLETEPEIADRPEAKDIDEIDGEITFTDVSFGYSDANRALHHINLQVRPGETVALVGPSGAGKSTICSLLPRFYDVNEGSIKIDGVDIRDFKLQSLRGHIGIVQQDVFLFDGTIRDNIAYGNLNASEEDIWYAAQRAQLTDVIKALPEGMDTLIGERGVKLSGGQKQRLSIARIFLKNPKILILDEATSALDTETEQAIQQALNELSIGRTTLVIAHRLATIKDADRIVVVSKKGIIEEGTHEQLMERKHAYYGLYTAQFGLQI</sequence>
<evidence type="ECO:0000256" key="4">
    <source>
        <dbReference type="ARBA" id="ARBA00022741"/>
    </source>
</evidence>
<dbReference type="GO" id="GO:0005524">
    <property type="term" value="F:ATP binding"/>
    <property type="evidence" value="ECO:0007669"/>
    <property type="project" value="UniProtKB-KW"/>
</dbReference>
<dbReference type="SUPFAM" id="SSF52540">
    <property type="entry name" value="P-loop containing nucleoside triphosphate hydrolases"/>
    <property type="match status" value="1"/>
</dbReference>
<feature type="transmembrane region" description="Helical" evidence="8">
    <location>
        <begin position="16"/>
        <end position="38"/>
    </location>
</feature>
<dbReference type="InterPro" id="IPR039421">
    <property type="entry name" value="Type_1_exporter"/>
</dbReference>
<dbReference type="InterPro" id="IPR017871">
    <property type="entry name" value="ABC_transporter-like_CS"/>
</dbReference>
<reference evidence="11 12" key="1">
    <citation type="submission" date="2016-09" db="EMBL/GenBank/DDBJ databases">
        <title>Draft genome sequence of the soil isolate, Lysinibacillus fusiformis M5, a potential hypoxanthine producer.</title>
        <authorList>
            <person name="Gallegos-Monterrosa R."/>
            <person name="Maroti G."/>
            <person name="Balint B."/>
            <person name="Kovacs A.T."/>
        </authorList>
    </citation>
    <scope>NUCLEOTIDE SEQUENCE [LARGE SCALE GENOMIC DNA]</scope>
    <source>
        <strain evidence="11 12">M5</strain>
    </source>
</reference>
<feature type="transmembrane region" description="Helical" evidence="8">
    <location>
        <begin position="238"/>
        <end position="262"/>
    </location>
</feature>
<feature type="domain" description="ABC transmembrane type-1" evidence="10">
    <location>
        <begin position="18"/>
        <end position="300"/>
    </location>
</feature>
<dbReference type="PROSITE" id="PS50893">
    <property type="entry name" value="ABC_TRANSPORTER_2"/>
    <property type="match status" value="1"/>
</dbReference>
<evidence type="ECO:0000256" key="3">
    <source>
        <dbReference type="ARBA" id="ARBA00022692"/>
    </source>
</evidence>
<dbReference type="PROSITE" id="PS50929">
    <property type="entry name" value="ABC_TM1F"/>
    <property type="match status" value="1"/>
</dbReference>
<keyword evidence="7 8" id="KW-0472">Membrane</keyword>
<dbReference type="AlphaFoldDB" id="A0A1E4R2S2"/>
<gene>
    <name evidence="11" type="ORF">BG258_01940</name>
</gene>
<name>A0A1E4R2S2_9BACI</name>
<dbReference type="SUPFAM" id="SSF90123">
    <property type="entry name" value="ABC transporter transmembrane region"/>
    <property type="match status" value="1"/>
</dbReference>
<keyword evidence="4" id="KW-0547">Nucleotide-binding</keyword>
<evidence type="ECO:0000313" key="12">
    <source>
        <dbReference type="Proteomes" id="UP000094784"/>
    </source>
</evidence>
<evidence type="ECO:0000313" key="11">
    <source>
        <dbReference type="EMBL" id="ODV54731.1"/>
    </source>
</evidence>